<gene>
    <name evidence="1" type="ORF">BO85DRAFT_454998</name>
</gene>
<proteinExistence type="predicted"/>
<sequence>MPTEYTEIALAVGYIYLLPFFLGPKTSTGEADIAGPRSTYLPSWVICLPSRVEVSKPLNVVSLTPPVDIEFMIGIQPRHFSHLQTKWRVEVP</sequence>
<dbReference type="RefSeq" id="XP_025520864.1">
    <property type="nucleotide sequence ID" value="XM_025661357.1"/>
</dbReference>
<organism evidence="1 2">
    <name type="scientific">Aspergillus piperis CBS 112811</name>
    <dbReference type="NCBI Taxonomy" id="1448313"/>
    <lineage>
        <taxon>Eukaryota</taxon>
        <taxon>Fungi</taxon>
        <taxon>Dikarya</taxon>
        <taxon>Ascomycota</taxon>
        <taxon>Pezizomycotina</taxon>
        <taxon>Eurotiomycetes</taxon>
        <taxon>Eurotiomycetidae</taxon>
        <taxon>Eurotiales</taxon>
        <taxon>Aspergillaceae</taxon>
        <taxon>Aspergillus</taxon>
        <taxon>Aspergillus subgen. Circumdati</taxon>
    </lineage>
</organism>
<dbReference type="EMBL" id="KZ825054">
    <property type="protein sequence ID" value="RAH62942.1"/>
    <property type="molecule type" value="Genomic_DNA"/>
</dbReference>
<accession>A0A8G1RC45</accession>
<reference evidence="1 2" key="1">
    <citation type="submission" date="2018-02" db="EMBL/GenBank/DDBJ databases">
        <title>The genomes of Aspergillus section Nigri reveals drivers in fungal speciation.</title>
        <authorList>
            <consortium name="DOE Joint Genome Institute"/>
            <person name="Vesth T.C."/>
            <person name="Nybo J."/>
            <person name="Theobald S."/>
            <person name="Brandl J."/>
            <person name="Frisvad J.C."/>
            <person name="Nielsen K.F."/>
            <person name="Lyhne E.K."/>
            <person name="Kogle M.E."/>
            <person name="Kuo A."/>
            <person name="Riley R."/>
            <person name="Clum A."/>
            <person name="Nolan M."/>
            <person name="Lipzen A."/>
            <person name="Salamov A."/>
            <person name="Henrissat B."/>
            <person name="Wiebenga A."/>
            <person name="De vries R.P."/>
            <person name="Grigoriev I.V."/>
            <person name="Mortensen U.H."/>
            <person name="Andersen M.R."/>
            <person name="Baker S.E."/>
        </authorList>
    </citation>
    <scope>NUCLEOTIDE SEQUENCE [LARGE SCALE GENOMIC DNA]</scope>
    <source>
        <strain evidence="1 2">CBS 112811</strain>
    </source>
</reference>
<evidence type="ECO:0000313" key="2">
    <source>
        <dbReference type="Proteomes" id="UP000249526"/>
    </source>
</evidence>
<name>A0A8G1RC45_9EURO</name>
<protein>
    <submittedName>
        <fullName evidence="1">Uncharacterized protein</fullName>
    </submittedName>
</protein>
<keyword evidence="2" id="KW-1185">Reference proteome</keyword>
<dbReference type="AlphaFoldDB" id="A0A8G1RC45"/>
<evidence type="ECO:0000313" key="1">
    <source>
        <dbReference type="EMBL" id="RAH62942.1"/>
    </source>
</evidence>
<dbReference type="Proteomes" id="UP000249526">
    <property type="component" value="Unassembled WGS sequence"/>
</dbReference>
<dbReference type="GeneID" id="37164759"/>